<reference evidence="1" key="1">
    <citation type="journal article" date="2020" name="Stud. Mycol.">
        <title>101 Dothideomycetes genomes: a test case for predicting lifestyles and emergence of pathogens.</title>
        <authorList>
            <person name="Haridas S."/>
            <person name="Albert R."/>
            <person name="Binder M."/>
            <person name="Bloem J."/>
            <person name="Labutti K."/>
            <person name="Salamov A."/>
            <person name="Andreopoulos B."/>
            <person name="Baker S."/>
            <person name="Barry K."/>
            <person name="Bills G."/>
            <person name="Bluhm B."/>
            <person name="Cannon C."/>
            <person name="Castanera R."/>
            <person name="Culley D."/>
            <person name="Daum C."/>
            <person name="Ezra D."/>
            <person name="Gonzalez J."/>
            <person name="Henrissat B."/>
            <person name="Kuo A."/>
            <person name="Liang C."/>
            <person name="Lipzen A."/>
            <person name="Lutzoni F."/>
            <person name="Magnuson J."/>
            <person name="Mondo S."/>
            <person name="Nolan M."/>
            <person name="Ohm R."/>
            <person name="Pangilinan J."/>
            <person name="Park H.-J."/>
            <person name="Ramirez L."/>
            <person name="Alfaro M."/>
            <person name="Sun H."/>
            <person name="Tritt A."/>
            <person name="Yoshinaga Y."/>
            <person name="Zwiers L.-H."/>
            <person name="Turgeon B."/>
            <person name="Goodwin S."/>
            <person name="Spatafora J."/>
            <person name="Crous P."/>
            <person name="Grigoriev I."/>
        </authorList>
    </citation>
    <scope>NUCLEOTIDE SEQUENCE</scope>
    <source>
        <strain evidence="1">CBS 121739</strain>
    </source>
</reference>
<keyword evidence="2" id="KW-1185">Reference proteome</keyword>
<proteinExistence type="predicted"/>
<evidence type="ECO:0000313" key="2">
    <source>
        <dbReference type="Proteomes" id="UP000799437"/>
    </source>
</evidence>
<name>A0A6A6VU43_9PEZI</name>
<sequence length="178" mass="20478">MRWSRFRRCSNSACHVPRDCSRSRTVAQYTDENVLSICCTVETPCQSHNRAEFVDTARHDPKADASVRDMTRIISLARTRRPSLRKPKSCDILVPSTRFGRGKTQVDVHTSWDKPTRMGNFGTWARRSQCGSSTTIKWRIGEIEELWLWPRNQSSYAKAPLQMFSTMLIGNKNQGVIR</sequence>
<organism evidence="1 2">
    <name type="scientific">Pseudovirgaria hyperparasitica</name>
    <dbReference type="NCBI Taxonomy" id="470096"/>
    <lineage>
        <taxon>Eukaryota</taxon>
        <taxon>Fungi</taxon>
        <taxon>Dikarya</taxon>
        <taxon>Ascomycota</taxon>
        <taxon>Pezizomycotina</taxon>
        <taxon>Dothideomycetes</taxon>
        <taxon>Dothideomycetes incertae sedis</taxon>
        <taxon>Acrospermales</taxon>
        <taxon>Acrospermaceae</taxon>
        <taxon>Pseudovirgaria</taxon>
    </lineage>
</organism>
<dbReference type="AlphaFoldDB" id="A0A6A6VU43"/>
<dbReference type="EMBL" id="ML996586">
    <property type="protein sequence ID" value="KAF2753130.1"/>
    <property type="molecule type" value="Genomic_DNA"/>
</dbReference>
<gene>
    <name evidence="1" type="ORF">EJ05DRAFT_226328</name>
</gene>
<dbReference type="RefSeq" id="XP_033595581.1">
    <property type="nucleotide sequence ID" value="XM_033739938.1"/>
</dbReference>
<evidence type="ECO:0000313" key="1">
    <source>
        <dbReference type="EMBL" id="KAF2753130.1"/>
    </source>
</evidence>
<dbReference type="GeneID" id="54480992"/>
<dbReference type="Proteomes" id="UP000799437">
    <property type="component" value="Unassembled WGS sequence"/>
</dbReference>
<accession>A0A6A6VU43</accession>
<protein>
    <submittedName>
        <fullName evidence="1">Uncharacterized protein</fullName>
    </submittedName>
</protein>